<evidence type="ECO:0000256" key="1">
    <source>
        <dbReference type="SAM" id="SignalP"/>
    </source>
</evidence>
<organism evidence="2 3">
    <name type="scientific">Orchesella cincta</name>
    <name type="common">Springtail</name>
    <name type="synonym">Podura cincta</name>
    <dbReference type="NCBI Taxonomy" id="48709"/>
    <lineage>
        <taxon>Eukaryota</taxon>
        <taxon>Metazoa</taxon>
        <taxon>Ecdysozoa</taxon>
        <taxon>Arthropoda</taxon>
        <taxon>Hexapoda</taxon>
        <taxon>Collembola</taxon>
        <taxon>Entomobryomorpha</taxon>
        <taxon>Entomobryoidea</taxon>
        <taxon>Orchesellidae</taxon>
        <taxon>Orchesellinae</taxon>
        <taxon>Orchesella</taxon>
    </lineage>
</organism>
<reference evidence="2 3" key="1">
    <citation type="journal article" date="2016" name="Genome Biol. Evol.">
        <title>Gene Family Evolution Reflects Adaptation to Soil Environmental Stressors in the Genome of the Collembolan Orchesella cincta.</title>
        <authorList>
            <person name="Faddeeva-Vakhrusheva A."/>
            <person name="Derks M.F."/>
            <person name="Anvar S.Y."/>
            <person name="Agamennone V."/>
            <person name="Suring W."/>
            <person name="Smit S."/>
            <person name="van Straalen N.M."/>
            <person name="Roelofs D."/>
        </authorList>
    </citation>
    <scope>NUCLEOTIDE SEQUENCE [LARGE SCALE GENOMIC DNA]</scope>
    <source>
        <tissue evidence="2">Mixed pool</tissue>
    </source>
</reference>
<gene>
    <name evidence="2" type="ORF">Ocin01_16886</name>
</gene>
<evidence type="ECO:0000313" key="3">
    <source>
        <dbReference type="Proteomes" id="UP000094527"/>
    </source>
</evidence>
<evidence type="ECO:0000313" key="2">
    <source>
        <dbReference type="EMBL" id="ODM89796.1"/>
    </source>
</evidence>
<dbReference type="Proteomes" id="UP000094527">
    <property type="component" value="Unassembled WGS sequence"/>
</dbReference>
<keyword evidence="1" id="KW-0732">Signal</keyword>
<feature type="chain" id="PRO_5008903685" evidence="1">
    <location>
        <begin position="24"/>
        <end position="172"/>
    </location>
</feature>
<protein>
    <submittedName>
        <fullName evidence="2">Uncharacterized protein</fullName>
    </submittedName>
</protein>
<keyword evidence="3" id="KW-1185">Reference proteome</keyword>
<proteinExistence type="predicted"/>
<feature type="signal peptide" evidence="1">
    <location>
        <begin position="1"/>
        <end position="23"/>
    </location>
</feature>
<dbReference type="EMBL" id="LJIJ01002354">
    <property type="protein sequence ID" value="ODM89796.1"/>
    <property type="molecule type" value="Genomic_DNA"/>
</dbReference>
<accession>A0A1D2M9Y4</accession>
<sequence>MPPKLLGILISVALSLLLDFTAADLPDGIYPDVTNCFKGYSRDAEEEATNHNKYLQDDCKQMNPEEPLVCLKFCMVSRQEMLWESGQEDGTTTQFGRCMRHLMLQTFGISDWNNPKNYLEPEKTRVTELVAKCLDSSFIVPHDEMVECKDLAPKHQESLEKLIDCLEDAFKC</sequence>
<dbReference type="AlphaFoldDB" id="A0A1D2M9Y4"/>
<name>A0A1D2M9Y4_ORCCI</name>
<comment type="caution">
    <text evidence="2">The sequence shown here is derived from an EMBL/GenBank/DDBJ whole genome shotgun (WGS) entry which is preliminary data.</text>
</comment>